<dbReference type="InterPro" id="IPR011010">
    <property type="entry name" value="DNA_brk_join_enz"/>
</dbReference>
<dbReference type="GO" id="GO:0003677">
    <property type="term" value="F:DNA binding"/>
    <property type="evidence" value="ECO:0007669"/>
    <property type="project" value="InterPro"/>
</dbReference>
<organism evidence="3">
    <name type="scientific">Faecalibacterium prausnitzii</name>
    <dbReference type="NCBI Taxonomy" id="853"/>
    <lineage>
        <taxon>Bacteria</taxon>
        <taxon>Bacillati</taxon>
        <taxon>Bacillota</taxon>
        <taxon>Clostridia</taxon>
        <taxon>Eubacteriales</taxon>
        <taxon>Oscillospiraceae</taxon>
        <taxon>Faecalibacterium</taxon>
    </lineage>
</organism>
<dbReference type="GO" id="GO:0006310">
    <property type="term" value="P:DNA recombination"/>
    <property type="evidence" value="ECO:0007669"/>
    <property type="project" value="UniProtKB-KW"/>
</dbReference>
<dbReference type="PROSITE" id="PS51898">
    <property type="entry name" value="TYR_RECOMBINASE"/>
    <property type="match status" value="1"/>
</dbReference>
<dbReference type="Proteomes" id="UP000220005">
    <property type="component" value="Unassembled WGS sequence"/>
</dbReference>
<reference evidence="3" key="1">
    <citation type="journal article" date="2017" name="Front. Microbiol.">
        <title>New Insights into the Diversity of the Genus Faecalibacterium.</title>
        <authorList>
            <person name="Benevides L."/>
            <person name="Burman S."/>
            <person name="Martin R."/>
            <person name="Robert V."/>
            <person name="Thomas M."/>
            <person name="Miquel S."/>
            <person name="Chain F."/>
            <person name="Sokol H."/>
            <person name="Bermudez-Humaran L.G."/>
            <person name="Morrison M."/>
            <person name="Langella P."/>
            <person name="Azevedo V.A."/>
            <person name="Chatel J.M."/>
            <person name="Soares S."/>
        </authorList>
    </citation>
    <scope>NUCLEOTIDE SEQUENCE [LARGE SCALE GENOMIC DNA]</scope>
    <source>
        <strain evidence="3">CNCM I 4575</strain>
    </source>
</reference>
<reference evidence="3" key="2">
    <citation type="submission" date="2017-07" db="EMBL/GenBank/DDBJ databases">
        <authorList>
            <person name="Sun Z.S."/>
            <person name="Albrecht U."/>
            <person name="Echele G."/>
            <person name="Lee C.C."/>
        </authorList>
    </citation>
    <scope>NUCLEOTIDE SEQUENCE</scope>
    <source>
        <strain evidence="3">CNCM I 4575</strain>
    </source>
</reference>
<gene>
    <name evidence="3" type="ORF">CGS58_03945</name>
</gene>
<dbReference type="InterPro" id="IPR002104">
    <property type="entry name" value="Integrase_catalytic"/>
</dbReference>
<name>A0A2A7AU65_9FIRM</name>
<protein>
    <submittedName>
        <fullName evidence="3">Integrase</fullName>
    </submittedName>
</protein>
<keyword evidence="1" id="KW-0233">DNA recombination</keyword>
<evidence type="ECO:0000259" key="2">
    <source>
        <dbReference type="PROSITE" id="PS51898"/>
    </source>
</evidence>
<dbReference type="GO" id="GO:0015074">
    <property type="term" value="P:DNA integration"/>
    <property type="evidence" value="ECO:0007669"/>
    <property type="project" value="InterPro"/>
</dbReference>
<dbReference type="EMBL" id="NMTY01000004">
    <property type="protein sequence ID" value="PDX82612.1"/>
    <property type="molecule type" value="Genomic_DNA"/>
</dbReference>
<comment type="caution">
    <text evidence="3">The sequence shown here is derived from an EMBL/GenBank/DDBJ whole genome shotgun (WGS) entry which is preliminary data.</text>
</comment>
<accession>A0A2A7AU65</accession>
<sequence>MSFPQYVDQIGKRIRPDFLSQHFPDFPVAHQMKRIRFHDLRHSCASLLYVNGVSPKEIQEWLGHSDISTTSNIYTHLDFSSKVSSANAIVRIFPEETKV</sequence>
<dbReference type="SUPFAM" id="SSF56349">
    <property type="entry name" value="DNA breaking-rejoining enzymes"/>
    <property type="match status" value="1"/>
</dbReference>
<dbReference type="Gene3D" id="1.10.443.10">
    <property type="entry name" value="Intergrase catalytic core"/>
    <property type="match status" value="1"/>
</dbReference>
<dbReference type="AlphaFoldDB" id="A0A2A7AU65"/>
<dbReference type="InterPro" id="IPR013762">
    <property type="entry name" value="Integrase-like_cat_sf"/>
</dbReference>
<feature type="domain" description="Tyr recombinase" evidence="2">
    <location>
        <begin position="1"/>
        <end position="87"/>
    </location>
</feature>
<evidence type="ECO:0000256" key="1">
    <source>
        <dbReference type="ARBA" id="ARBA00023172"/>
    </source>
</evidence>
<proteinExistence type="predicted"/>
<evidence type="ECO:0000313" key="3">
    <source>
        <dbReference type="EMBL" id="PDX82612.1"/>
    </source>
</evidence>
<dbReference type="Pfam" id="PF00589">
    <property type="entry name" value="Phage_integrase"/>
    <property type="match status" value="1"/>
</dbReference>